<keyword evidence="2" id="KW-0808">Transferase</keyword>
<keyword evidence="2" id="KW-0670">Pyruvate</keyword>
<evidence type="ECO:0000259" key="1">
    <source>
        <dbReference type="Pfam" id="PF01326"/>
    </source>
</evidence>
<dbReference type="GO" id="GO:0005524">
    <property type="term" value="F:ATP binding"/>
    <property type="evidence" value="ECO:0007669"/>
    <property type="project" value="InterPro"/>
</dbReference>
<dbReference type="SUPFAM" id="SSF56059">
    <property type="entry name" value="Glutathione synthetase ATP-binding domain-like"/>
    <property type="match status" value="1"/>
</dbReference>
<proteinExistence type="predicted"/>
<dbReference type="Gene3D" id="3.30.1490.20">
    <property type="entry name" value="ATP-grasp fold, A domain"/>
    <property type="match status" value="1"/>
</dbReference>
<gene>
    <name evidence="2" type="primary">ppdK_2</name>
    <name evidence="2" type="ORF">NCTC11165_02269</name>
</gene>
<dbReference type="EMBL" id="UAQM01000022">
    <property type="protein sequence ID" value="SPU45944.1"/>
    <property type="molecule type" value="Genomic_DNA"/>
</dbReference>
<dbReference type="Proteomes" id="UP000250358">
    <property type="component" value="Unassembled WGS sequence"/>
</dbReference>
<dbReference type="PANTHER" id="PTHR22931">
    <property type="entry name" value="PHOSPHOENOLPYRUVATE DIKINASE-RELATED"/>
    <property type="match status" value="1"/>
</dbReference>
<evidence type="ECO:0000313" key="2">
    <source>
        <dbReference type="EMBL" id="SPU45944.1"/>
    </source>
</evidence>
<organism evidence="2 3">
    <name type="scientific">Brevundimonas diminuta</name>
    <name type="common">Pseudomonas diminuta</name>
    <dbReference type="NCBI Taxonomy" id="293"/>
    <lineage>
        <taxon>Bacteria</taxon>
        <taxon>Pseudomonadati</taxon>
        <taxon>Pseudomonadota</taxon>
        <taxon>Alphaproteobacteria</taxon>
        <taxon>Caulobacterales</taxon>
        <taxon>Caulobacteraceae</taxon>
        <taxon>Brevundimonas</taxon>
    </lineage>
</organism>
<sequence>MTKWVYGFGGGSADGDASMKNLLGGKGANLAEMSSLGLPVPPGFTITTEVCTWYYANQETYPSDLTDQVKAALAHVEGVVGKTFGDAANPCWCRCARAPAPPCRA</sequence>
<accession>A0A2X1B4Z4</accession>
<dbReference type="EC" id="2.7.9.1" evidence="2"/>
<dbReference type="Pfam" id="PF01326">
    <property type="entry name" value="PPDK_N"/>
    <property type="match status" value="1"/>
</dbReference>
<dbReference type="AlphaFoldDB" id="A0A2X1B4Z4"/>
<dbReference type="GO" id="GO:0016301">
    <property type="term" value="F:kinase activity"/>
    <property type="evidence" value="ECO:0007669"/>
    <property type="project" value="UniProtKB-KW"/>
</dbReference>
<dbReference type="PANTHER" id="PTHR22931:SF9">
    <property type="entry name" value="PYRUVATE, PHOSPHATE DIKINASE 1, CHLOROPLASTIC"/>
    <property type="match status" value="1"/>
</dbReference>
<dbReference type="InterPro" id="IPR013815">
    <property type="entry name" value="ATP_grasp_subdomain_1"/>
</dbReference>
<keyword evidence="2" id="KW-0418">Kinase</keyword>
<name>A0A2X1B4Z4_BREDI</name>
<dbReference type="GO" id="GO:0050242">
    <property type="term" value="F:pyruvate, phosphate dikinase activity"/>
    <property type="evidence" value="ECO:0007669"/>
    <property type="project" value="UniProtKB-EC"/>
</dbReference>
<dbReference type="InterPro" id="IPR002192">
    <property type="entry name" value="PPDK_AMP/ATP-bd"/>
</dbReference>
<reference evidence="2 3" key="1">
    <citation type="submission" date="2018-06" db="EMBL/GenBank/DDBJ databases">
        <authorList>
            <consortium name="Pathogen Informatics"/>
            <person name="Doyle S."/>
        </authorList>
    </citation>
    <scope>NUCLEOTIDE SEQUENCE [LARGE SCALE GENOMIC DNA]</scope>
    <source>
        <strain evidence="2 3">NCTC11165</strain>
    </source>
</reference>
<evidence type="ECO:0000313" key="3">
    <source>
        <dbReference type="Proteomes" id="UP000250358"/>
    </source>
</evidence>
<feature type="domain" description="Pyruvate phosphate dikinase AMP/ATP-binding" evidence="1">
    <location>
        <begin position="21"/>
        <end position="75"/>
    </location>
</feature>
<protein>
    <submittedName>
        <fullName evidence="2">Pyruvate, phosphate dikinase</fullName>
        <ecNumber evidence="2">2.7.9.1</ecNumber>
    </submittedName>
</protein>
<dbReference type="InterPro" id="IPR010121">
    <property type="entry name" value="Pyruvate_phosphate_dikinase"/>
</dbReference>